<dbReference type="Gene3D" id="3.10.120.10">
    <property type="entry name" value="Cytochrome b5-like heme/steroid binding domain"/>
    <property type="match status" value="1"/>
</dbReference>
<evidence type="ECO:0000256" key="3">
    <source>
        <dbReference type="ARBA" id="ARBA00023004"/>
    </source>
</evidence>
<proteinExistence type="inferred from homology"/>
<dbReference type="GO" id="GO:0016020">
    <property type="term" value="C:membrane"/>
    <property type="evidence" value="ECO:0007669"/>
    <property type="project" value="TreeGrafter"/>
</dbReference>
<accession>A0A6J6IMQ1</accession>
<dbReference type="GO" id="GO:0020037">
    <property type="term" value="F:heme binding"/>
    <property type="evidence" value="ECO:0007669"/>
    <property type="project" value="TreeGrafter"/>
</dbReference>
<keyword evidence="3" id="KW-0408">Iron</keyword>
<name>A0A6J6IMQ1_9ZZZZ</name>
<evidence type="ECO:0000313" key="6">
    <source>
        <dbReference type="EMBL" id="CAB4625790.1"/>
    </source>
</evidence>
<evidence type="ECO:0000259" key="5">
    <source>
        <dbReference type="PROSITE" id="PS50255"/>
    </source>
</evidence>
<dbReference type="EMBL" id="CAEZVI010000028">
    <property type="protein sequence ID" value="CAB4625790.1"/>
    <property type="molecule type" value="Genomic_DNA"/>
</dbReference>
<reference evidence="6" key="1">
    <citation type="submission" date="2020-05" db="EMBL/GenBank/DDBJ databases">
        <authorList>
            <person name="Chiriac C."/>
            <person name="Salcher M."/>
            <person name="Ghai R."/>
            <person name="Kavagutti S V."/>
        </authorList>
    </citation>
    <scope>NUCLEOTIDE SEQUENCE</scope>
</reference>
<dbReference type="GO" id="GO:0046872">
    <property type="term" value="F:metal ion binding"/>
    <property type="evidence" value="ECO:0007669"/>
    <property type="project" value="UniProtKB-KW"/>
</dbReference>
<evidence type="ECO:0000256" key="1">
    <source>
        <dbReference type="ARBA" id="ARBA00022617"/>
    </source>
</evidence>
<evidence type="ECO:0000256" key="4">
    <source>
        <dbReference type="ARBA" id="ARBA00038168"/>
    </source>
</evidence>
<keyword evidence="2" id="KW-0479">Metal-binding</keyword>
<keyword evidence="1" id="KW-0349">Heme</keyword>
<sequence>MNRKGFLLLAIGALLSLHTPAQAHQPVALLNSDTTAAKGPLLVDGTISFAVTAAFTKAGQKKAFRAGFKSGDNVDVQLLIKDKSPENRLKNSQIPSLTITSPSGKRTTLKITERTNFLETYTSTNYFYLSRYSAPAEAGIYNFMVTAKAKAAVTIGVGVKEIPGEVIRGAAPTPTPTPTASATPAGYTMDQVKANNSATKCWSVIDSKVYDLTTWIGSHPGGAGAITSLCGTDGTSAFKGQHGGSGQPNSRLAGYLLGPLAK</sequence>
<dbReference type="PROSITE" id="PS50255">
    <property type="entry name" value="CYTOCHROME_B5_2"/>
    <property type="match status" value="1"/>
</dbReference>
<dbReference type="AlphaFoldDB" id="A0A6J6IMQ1"/>
<evidence type="ECO:0000256" key="2">
    <source>
        <dbReference type="ARBA" id="ARBA00022723"/>
    </source>
</evidence>
<dbReference type="SUPFAM" id="SSF55856">
    <property type="entry name" value="Cytochrome b5-like heme/steroid binding domain"/>
    <property type="match status" value="1"/>
</dbReference>
<organism evidence="6">
    <name type="scientific">freshwater metagenome</name>
    <dbReference type="NCBI Taxonomy" id="449393"/>
    <lineage>
        <taxon>unclassified sequences</taxon>
        <taxon>metagenomes</taxon>
        <taxon>ecological metagenomes</taxon>
    </lineage>
</organism>
<dbReference type="InterPro" id="IPR050668">
    <property type="entry name" value="Cytochrome_b5"/>
</dbReference>
<gene>
    <name evidence="6" type="ORF">UFOPK1981_00426</name>
</gene>
<dbReference type="SMART" id="SM01117">
    <property type="entry name" value="Cyt-b5"/>
    <property type="match status" value="1"/>
</dbReference>
<dbReference type="InterPro" id="IPR001199">
    <property type="entry name" value="Cyt_B5-like_heme/steroid-bd"/>
</dbReference>
<protein>
    <submittedName>
        <fullName evidence="6">Unannotated protein</fullName>
    </submittedName>
</protein>
<dbReference type="InterPro" id="IPR036400">
    <property type="entry name" value="Cyt_B5-like_heme/steroid_sf"/>
</dbReference>
<dbReference type="PANTHER" id="PTHR19359">
    <property type="entry name" value="CYTOCHROME B5"/>
    <property type="match status" value="1"/>
</dbReference>
<dbReference type="PANTHER" id="PTHR19359:SF95">
    <property type="entry name" value="CYTOCHROME B5 TYPE B"/>
    <property type="match status" value="1"/>
</dbReference>
<comment type="similarity">
    <text evidence="4">Belongs to the cytochrome b5 family.</text>
</comment>
<dbReference type="Pfam" id="PF00173">
    <property type="entry name" value="Cyt-b5"/>
    <property type="match status" value="1"/>
</dbReference>
<feature type="domain" description="Cytochrome b5 heme-binding" evidence="5">
    <location>
        <begin position="184"/>
        <end position="261"/>
    </location>
</feature>